<comment type="caution">
    <text evidence="1">The sequence shown here is derived from an EMBL/GenBank/DDBJ whole genome shotgun (WGS) entry which is preliminary data.</text>
</comment>
<sequence length="100" mass="11224">MFDILTLMRRKIDLISLSQDPADTKRVKSFISGAVVNITADEPNVNMDSIRRILRMLFALCNIVNMVMENVLTGVTIKEGDMANITNNIIDEAGHAIYRI</sequence>
<evidence type="ECO:0000313" key="1">
    <source>
        <dbReference type="EMBL" id="CAF4204396.1"/>
    </source>
</evidence>
<name>A0A820C841_9BILA</name>
<gene>
    <name evidence="1" type="ORF">OKA104_LOCUS41166</name>
</gene>
<dbReference type="Proteomes" id="UP000663881">
    <property type="component" value="Unassembled WGS sequence"/>
</dbReference>
<protein>
    <submittedName>
        <fullName evidence="1">Uncharacterized protein</fullName>
    </submittedName>
</protein>
<accession>A0A820C841</accession>
<dbReference type="AlphaFoldDB" id="A0A820C841"/>
<organism evidence="1 2">
    <name type="scientific">Adineta steineri</name>
    <dbReference type="NCBI Taxonomy" id="433720"/>
    <lineage>
        <taxon>Eukaryota</taxon>
        <taxon>Metazoa</taxon>
        <taxon>Spiralia</taxon>
        <taxon>Gnathifera</taxon>
        <taxon>Rotifera</taxon>
        <taxon>Eurotatoria</taxon>
        <taxon>Bdelloidea</taxon>
        <taxon>Adinetida</taxon>
        <taxon>Adinetidae</taxon>
        <taxon>Adineta</taxon>
    </lineage>
</organism>
<feature type="non-terminal residue" evidence="1">
    <location>
        <position position="100"/>
    </location>
</feature>
<feature type="non-terminal residue" evidence="1">
    <location>
        <position position="1"/>
    </location>
</feature>
<reference evidence="1" key="1">
    <citation type="submission" date="2021-02" db="EMBL/GenBank/DDBJ databases">
        <authorList>
            <person name="Nowell W R."/>
        </authorList>
    </citation>
    <scope>NUCLEOTIDE SEQUENCE</scope>
</reference>
<dbReference type="EMBL" id="CAJOAY010009456">
    <property type="protein sequence ID" value="CAF4204396.1"/>
    <property type="molecule type" value="Genomic_DNA"/>
</dbReference>
<proteinExistence type="predicted"/>
<evidence type="ECO:0000313" key="2">
    <source>
        <dbReference type="Proteomes" id="UP000663881"/>
    </source>
</evidence>